<gene>
    <name evidence="1" type="ORF">CDN99_15675</name>
</gene>
<accession>A0A246J8U7</accession>
<reference evidence="1 2" key="1">
    <citation type="journal article" date="2008" name="Int. J. Syst. Evol. Microbiol.">
        <title>Description of Roseateles aquatilis sp. nov. and Roseateles terrae sp. nov., in the class Betaproteobacteria, and emended description of the genus Roseateles.</title>
        <authorList>
            <person name="Gomila M."/>
            <person name="Bowien B."/>
            <person name="Falsen E."/>
            <person name="Moore E.R."/>
            <person name="Lalucat J."/>
        </authorList>
    </citation>
    <scope>NUCLEOTIDE SEQUENCE [LARGE SCALE GENOMIC DNA]</scope>
    <source>
        <strain evidence="1 2">CCUG 48205</strain>
    </source>
</reference>
<dbReference type="AlphaFoldDB" id="A0A246J8U7"/>
<dbReference type="EMBL" id="NIOF01000006">
    <property type="protein sequence ID" value="OWQ88909.1"/>
    <property type="molecule type" value="Genomic_DNA"/>
</dbReference>
<evidence type="ECO:0000313" key="2">
    <source>
        <dbReference type="Proteomes" id="UP000197468"/>
    </source>
</evidence>
<proteinExistence type="predicted"/>
<name>A0A246J8U7_9BURK</name>
<evidence type="ECO:0000313" key="1">
    <source>
        <dbReference type="EMBL" id="OWQ88909.1"/>
    </source>
</evidence>
<sequence length="97" mass="10719">MTPRAAKVLMTFLADQGYRELRLVGRTVCGLRGFNFTMGLVVGLSFEGYERRYCYEHETDAASALSTWDGVDHPSGPWIKCKGAGIDLLNPAFATQD</sequence>
<comment type="caution">
    <text evidence="1">The sequence shown here is derived from an EMBL/GenBank/DDBJ whole genome shotgun (WGS) entry which is preliminary data.</text>
</comment>
<dbReference type="Proteomes" id="UP000197468">
    <property type="component" value="Unassembled WGS sequence"/>
</dbReference>
<protein>
    <submittedName>
        <fullName evidence="1">Uncharacterized protein</fullName>
    </submittedName>
</protein>
<organism evidence="1 2">
    <name type="scientific">Roseateles aquatilis</name>
    <dbReference type="NCBI Taxonomy" id="431061"/>
    <lineage>
        <taxon>Bacteria</taxon>
        <taxon>Pseudomonadati</taxon>
        <taxon>Pseudomonadota</taxon>
        <taxon>Betaproteobacteria</taxon>
        <taxon>Burkholderiales</taxon>
        <taxon>Sphaerotilaceae</taxon>
        <taxon>Roseateles</taxon>
    </lineage>
</organism>
<keyword evidence="2" id="KW-1185">Reference proteome</keyword>